<organism evidence="2 3">
    <name type="scientific">Cutaneotrichosporon cavernicola</name>
    <dbReference type="NCBI Taxonomy" id="279322"/>
    <lineage>
        <taxon>Eukaryota</taxon>
        <taxon>Fungi</taxon>
        <taxon>Dikarya</taxon>
        <taxon>Basidiomycota</taxon>
        <taxon>Agaricomycotina</taxon>
        <taxon>Tremellomycetes</taxon>
        <taxon>Trichosporonales</taxon>
        <taxon>Trichosporonaceae</taxon>
        <taxon>Cutaneotrichosporon</taxon>
    </lineage>
</organism>
<name>A0AA48QW99_9TREE</name>
<gene>
    <name evidence="2" type="ORF">CcaverHIS019_0409510</name>
</gene>
<feature type="region of interest" description="Disordered" evidence="1">
    <location>
        <begin position="1"/>
        <end position="46"/>
    </location>
</feature>
<sequence>MNGKRPNDAPADPASPKRQCHVHSLSLSFPPDERETPESTRRGAVDLGILTEAPVYSLATPSSPLSSPNSTIFSPFTGFSPGIEEDKKPEFQYDFDFDIAAGSPCWPTIPLPPCEDESADPGAPPPWPLPALPLTLNLSALAIKDDDALSTASLDSESEAGIWEAASLLLLPRTRRRAMSAPLRPGIVWDARERGRGVAGGED</sequence>
<proteinExistence type="predicted"/>
<evidence type="ECO:0000256" key="1">
    <source>
        <dbReference type="SAM" id="MobiDB-lite"/>
    </source>
</evidence>
<dbReference type="Proteomes" id="UP001233271">
    <property type="component" value="Chromosome 4"/>
</dbReference>
<dbReference type="RefSeq" id="XP_060457396.1">
    <property type="nucleotide sequence ID" value="XM_060600842.1"/>
</dbReference>
<accession>A0AA48QW99</accession>
<evidence type="ECO:0000313" key="2">
    <source>
        <dbReference type="EMBL" id="BEI92131.1"/>
    </source>
</evidence>
<dbReference type="EMBL" id="AP028215">
    <property type="protein sequence ID" value="BEI92131.1"/>
    <property type="molecule type" value="Genomic_DNA"/>
</dbReference>
<dbReference type="GeneID" id="85496001"/>
<reference evidence="2" key="1">
    <citation type="journal article" date="2023" name="BMC Genomics">
        <title>Chromosome-level genome assemblies of Cutaneotrichosporon spp. (Trichosporonales, Basidiomycota) reveal imbalanced evolution between nucleotide sequences and chromosome synteny.</title>
        <authorList>
            <person name="Kobayashi Y."/>
            <person name="Kayamori A."/>
            <person name="Aoki K."/>
            <person name="Shiwa Y."/>
            <person name="Matsutani M."/>
            <person name="Fujita N."/>
            <person name="Sugita T."/>
            <person name="Iwasaki W."/>
            <person name="Tanaka N."/>
            <person name="Takashima M."/>
        </authorList>
    </citation>
    <scope>NUCLEOTIDE SEQUENCE</scope>
    <source>
        <strain evidence="2">HIS019</strain>
    </source>
</reference>
<dbReference type="KEGG" id="ccac:CcaHIS019_0409510"/>
<dbReference type="AlphaFoldDB" id="A0AA48QW99"/>
<evidence type="ECO:0000313" key="3">
    <source>
        <dbReference type="Proteomes" id="UP001233271"/>
    </source>
</evidence>
<feature type="compositionally biased region" description="Basic and acidic residues" evidence="1">
    <location>
        <begin position="31"/>
        <end position="44"/>
    </location>
</feature>
<feature type="region of interest" description="Disordered" evidence="1">
    <location>
        <begin position="108"/>
        <end position="127"/>
    </location>
</feature>
<keyword evidence="3" id="KW-1185">Reference proteome</keyword>
<protein>
    <submittedName>
        <fullName evidence="2">Uncharacterized protein</fullName>
    </submittedName>
</protein>